<name>A0ABT3WWJ0_9BACL</name>
<comment type="caution">
    <text evidence="1">The sequence shown here is derived from an EMBL/GenBank/DDBJ whole genome shotgun (WGS) entry which is preliminary data.</text>
</comment>
<dbReference type="Proteomes" id="UP001208017">
    <property type="component" value="Unassembled WGS sequence"/>
</dbReference>
<accession>A0ABT3WWJ0</accession>
<gene>
    <name evidence="1" type="ORF">OS242_03265</name>
</gene>
<reference evidence="1 2" key="1">
    <citation type="submission" date="2022-11" db="EMBL/GenBank/DDBJ databases">
        <title>Study of microbial diversity in lake waters.</title>
        <authorList>
            <person name="Zhang J."/>
        </authorList>
    </citation>
    <scope>NUCLEOTIDE SEQUENCE [LARGE SCALE GENOMIC DNA]</scope>
    <source>
        <strain evidence="1 2">DT12</strain>
    </source>
</reference>
<protein>
    <submittedName>
        <fullName evidence="1">Uncharacterized protein</fullName>
    </submittedName>
</protein>
<proteinExistence type="predicted"/>
<sequence length="86" mass="9807">MTKKILWLLAAIAVVVFGYWQIERVQETDRQDIGNQMVMFVRGAEKAVDRAIRSGAGKGEELPHLQIAFAHLQDAKRMMVELDHET</sequence>
<keyword evidence="2" id="KW-1185">Reference proteome</keyword>
<evidence type="ECO:0000313" key="2">
    <source>
        <dbReference type="Proteomes" id="UP001208017"/>
    </source>
</evidence>
<dbReference type="EMBL" id="JAPMLT010000001">
    <property type="protein sequence ID" value="MCX7568981.1"/>
    <property type="molecule type" value="Genomic_DNA"/>
</dbReference>
<evidence type="ECO:0000313" key="1">
    <source>
        <dbReference type="EMBL" id="MCX7568981.1"/>
    </source>
</evidence>
<dbReference type="RefSeq" id="WP_267150211.1">
    <property type="nucleotide sequence ID" value="NZ_JAPMLT010000001.1"/>
</dbReference>
<organism evidence="1 2">
    <name type="scientific">Tumebacillus lacus</name>
    <dbReference type="NCBI Taxonomy" id="2995335"/>
    <lineage>
        <taxon>Bacteria</taxon>
        <taxon>Bacillati</taxon>
        <taxon>Bacillota</taxon>
        <taxon>Bacilli</taxon>
        <taxon>Bacillales</taxon>
        <taxon>Alicyclobacillaceae</taxon>
        <taxon>Tumebacillus</taxon>
    </lineage>
</organism>